<evidence type="ECO:0000259" key="10">
    <source>
        <dbReference type="Pfam" id="PF01909"/>
    </source>
</evidence>
<evidence type="ECO:0000256" key="6">
    <source>
        <dbReference type="ARBA" id="ARBA00022741"/>
    </source>
</evidence>
<evidence type="ECO:0000256" key="2">
    <source>
        <dbReference type="ARBA" id="ARBA00022649"/>
    </source>
</evidence>
<keyword evidence="2" id="KW-1277">Toxin-antitoxin system</keyword>
<dbReference type="Gene3D" id="3.30.460.10">
    <property type="entry name" value="Beta Polymerase, domain 2"/>
    <property type="match status" value="1"/>
</dbReference>
<dbReference type="GO" id="GO:0046872">
    <property type="term" value="F:metal ion binding"/>
    <property type="evidence" value="ECO:0007669"/>
    <property type="project" value="UniProtKB-KW"/>
</dbReference>
<dbReference type="SUPFAM" id="SSF81301">
    <property type="entry name" value="Nucleotidyltransferase"/>
    <property type="match status" value="1"/>
</dbReference>
<keyword evidence="4" id="KW-0548">Nucleotidyltransferase</keyword>
<evidence type="ECO:0000256" key="3">
    <source>
        <dbReference type="ARBA" id="ARBA00022679"/>
    </source>
</evidence>
<dbReference type="CDD" id="cd05403">
    <property type="entry name" value="NT_KNTase_like"/>
    <property type="match status" value="1"/>
</dbReference>
<evidence type="ECO:0000256" key="1">
    <source>
        <dbReference type="ARBA" id="ARBA00001946"/>
    </source>
</evidence>
<evidence type="ECO:0000256" key="8">
    <source>
        <dbReference type="ARBA" id="ARBA00022842"/>
    </source>
</evidence>
<dbReference type="InterPro" id="IPR052038">
    <property type="entry name" value="Type-VII_TA_antitoxin"/>
</dbReference>
<dbReference type="GO" id="GO:0016779">
    <property type="term" value="F:nucleotidyltransferase activity"/>
    <property type="evidence" value="ECO:0007669"/>
    <property type="project" value="UniProtKB-KW"/>
</dbReference>
<dbReference type="PANTHER" id="PTHR33571">
    <property type="entry name" value="SSL8005 PROTEIN"/>
    <property type="match status" value="1"/>
</dbReference>
<evidence type="ECO:0000256" key="7">
    <source>
        <dbReference type="ARBA" id="ARBA00022840"/>
    </source>
</evidence>
<evidence type="ECO:0000313" key="11">
    <source>
        <dbReference type="EMBL" id="OGL88776.1"/>
    </source>
</evidence>
<keyword evidence="7" id="KW-0067">ATP-binding</keyword>
<dbReference type="Pfam" id="PF01909">
    <property type="entry name" value="NTP_transf_2"/>
    <property type="match status" value="1"/>
</dbReference>
<evidence type="ECO:0000256" key="5">
    <source>
        <dbReference type="ARBA" id="ARBA00022723"/>
    </source>
</evidence>
<organism evidence="11 12">
    <name type="scientific">Candidatus Uhrbacteria bacterium RIFCSPLOWO2_02_FULL_49_11</name>
    <dbReference type="NCBI Taxonomy" id="1802409"/>
    <lineage>
        <taxon>Bacteria</taxon>
        <taxon>Candidatus Uhriibacteriota</taxon>
    </lineage>
</organism>
<evidence type="ECO:0000256" key="9">
    <source>
        <dbReference type="ARBA" id="ARBA00038276"/>
    </source>
</evidence>
<keyword evidence="5" id="KW-0479">Metal-binding</keyword>
<dbReference type="InterPro" id="IPR043519">
    <property type="entry name" value="NT_sf"/>
</dbReference>
<sequence length="98" mass="11301">MTKELQKSLDVLRAQKPYLKDAYHVKELGVFGSFARGDNRDQSDIDVLVDFSETPSLFEFAHLENFLNGKLPRKVDLVHKPGLKQAIREDILREVIYV</sequence>
<comment type="caution">
    <text evidence="11">The sequence shown here is derived from an EMBL/GenBank/DDBJ whole genome shotgun (WGS) entry which is preliminary data.</text>
</comment>
<dbReference type="EMBL" id="MGER01000011">
    <property type="protein sequence ID" value="OGL88776.1"/>
    <property type="molecule type" value="Genomic_DNA"/>
</dbReference>
<dbReference type="GO" id="GO:0005524">
    <property type="term" value="F:ATP binding"/>
    <property type="evidence" value="ECO:0007669"/>
    <property type="project" value="UniProtKB-KW"/>
</dbReference>
<evidence type="ECO:0000313" key="12">
    <source>
        <dbReference type="Proteomes" id="UP000178264"/>
    </source>
</evidence>
<comment type="similarity">
    <text evidence="9">Belongs to the MntA antitoxin family.</text>
</comment>
<dbReference type="InterPro" id="IPR002934">
    <property type="entry name" value="Polymerase_NTP_transf_dom"/>
</dbReference>
<comment type="cofactor">
    <cofactor evidence="1">
        <name>Mg(2+)</name>
        <dbReference type="ChEBI" id="CHEBI:18420"/>
    </cofactor>
</comment>
<protein>
    <recommendedName>
        <fullName evidence="10">Polymerase nucleotidyl transferase domain-containing protein</fullName>
    </recommendedName>
</protein>
<keyword evidence="6" id="KW-0547">Nucleotide-binding</keyword>
<keyword evidence="8" id="KW-0460">Magnesium</keyword>
<dbReference type="AlphaFoldDB" id="A0A1F7VE30"/>
<reference evidence="11 12" key="1">
    <citation type="journal article" date="2016" name="Nat. Commun.">
        <title>Thousands of microbial genomes shed light on interconnected biogeochemical processes in an aquifer system.</title>
        <authorList>
            <person name="Anantharaman K."/>
            <person name="Brown C.T."/>
            <person name="Hug L.A."/>
            <person name="Sharon I."/>
            <person name="Castelle C.J."/>
            <person name="Probst A.J."/>
            <person name="Thomas B.C."/>
            <person name="Singh A."/>
            <person name="Wilkins M.J."/>
            <person name="Karaoz U."/>
            <person name="Brodie E.L."/>
            <person name="Williams K.H."/>
            <person name="Hubbard S.S."/>
            <person name="Banfield J.F."/>
        </authorList>
    </citation>
    <scope>NUCLEOTIDE SEQUENCE [LARGE SCALE GENOMIC DNA]</scope>
</reference>
<keyword evidence="3" id="KW-0808">Transferase</keyword>
<gene>
    <name evidence="11" type="ORF">A3I42_03205</name>
</gene>
<accession>A0A1F7VE30</accession>
<feature type="domain" description="Polymerase nucleotidyl transferase" evidence="10">
    <location>
        <begin position="14"/>
        <end position="98"/>
    </location>
</feature>
<dbReference type="Proteomes" id="UP000178264">
    <property type="component" value="Unassembled WGS sequence"/>
</dbReference>
<name>A0A1F7VE30_9BACT</name>
<dbReference type="PANTHER" id="PTHR33571:SF19">
    <property type="entry name" value="PROTEIN ADENYLYLTRANSFERASE MJ0128-RELATED"/>
    <property type="match status" value="1"/>
</dbReference>
<evidence type="ECO:0000256" key="4">
    <source>
        <dbReference type="ARBA" id="ARBA00022695"/>
    </source>
</evidence>
<proteinExistence type="inferred from homology"/>